<dbReference type="Proteomes" id="UP000050741">
    <property type="component" value="Unassembled WGS sequence"/>
</dbReference>
<dbReference type="Pfam" id="PF12796">
    <property type="entry name" value="Ank_2"/>
    <property type="match status" value="1"/>
</dbReference>
<accession>A0A183CKU3</accession>
<dbReference type="WBParaSite" id="GPLIN_001349900">
    <property type="protein sequence ID" value="GPLIN_001349900"/>
    <property type="gene ID" value="GPLIN_001349900"/>
</dbReference>
<keyword evidence="2" id="KW-1185">Reference proteome</keyword>
<dbReference type="InterPro" id="IPR036770">
    <property type="entry name" value="Ankyrin_rpt-contain_sf"/>
</dbReference>
<reference evidence="3" key="3">
    <citation type="submission" date="2016-06" db="UniProtKB">
        <authorList>
            <consortium name="WormBaseParasite"/>
        </authorList>
    </citation>
    <scope>IDENTIFICATION</scope>
</reference>
<dbReference type="Gene3D" id="1.25.40.20">
    <property type="entry name" value="Ankyrin repeat-containing domain"/>
    <property type="match status" value="1"/>
</dbReference>
<evidence type="ECO:0000313" key="2">
    <source>
        <dbReference type="Proteomes" id="UP000050741"/>
    </source>
</evidence>
<dbReference type="AlphaFoldDB" id="A0A183CKU3"/>
<reference evidence="2" key="2">
    <citation type="submission" date="2014-05" db="EMBL/GenBank/DDBJ databases">
        <title>The genome and life-stage specific transcriptomes of Globodera pallida elucidate key aspects of plant parasitism by a cyst nematode.</title>
        <authorList>
            <person name="Cotton J.A."/>
            <person name="Lilley C.J."/>
            <person name="Jones L.M."/>
            <person name="Kikuchi T."/>
            <person name="Reid A.J."/>
            <person name="Thorpe P."/>
            <person name="Tsai I.J."/>
            <person name="Beasley H."/>
            <person name="Blok V."/>
            <person name="Cock P.J.A."/>
            <person name="Van den Akker S.E."/>
            <person name="Holroyd N."/>
            <person name="Hunt M."/>
            <person name="Mantelin S."/>
            <person name="Naghra H."/>
            <person name="Pain A."/>
            <person name="Palomares-Rius J.E."/>
            <person name="Zarowiecki M."/>
            <person name="Berriman M."/>
            <person name="Jones J.T."/>
            <person name="Urwin P.E."/>
        </authorList>
    </citation>
    <scope>NUCLEOTIDE SEQUENCE [LARGE SCALE GENOMIC DNA]</scope>
    <source>
        <strain evidence="2">Lindley</strain>
    </source>
</reference>
<dbReference type="PROSITE" id="PS50088">
    <property type="entry name" value="ANK_REPEAT"/>
    <property type="match status" value="1"/>
</dbReference>
<evidence type="ECO:0000313" key="3">
    <source>
        <dbReference type="WBParaSite" id="GPLIN_001349900"/>
    </source>
</evidence>
<keyword evidence="1" id="KW-0040">ANK repeat</keyword>
<feature type="repeat" description="ANK" evidence="1">
    <location>
        <begin position="45"/>
        <end position="77"/>
    </location>
</feature>
<evidence type="ECO:0000256" key="1">
    <source>
        <dbReference type="PROSITE-ProRule" id="PRU00023"/>
    </source>
</evidence>
<protein>
    <submittedName>
        <fullName evidence="3">ANK_REP_REGION domain-containing protein</fullName>
    </submittedName>
</protein>
<sequence>MAQPPPNLIKRFFSLIREGDADGVLSLWVCLSESQRNNLRSATLEGVSPLFHAASHGHLEVYKVLVANAFDVNPKSNNGFSPWLVACAKGHLDIGQFSIF</sequence>
<proteinExistence type="predicted"/>
<dbReference type="InterPro" id="IPR002110">
    <property type="entry name" value="Ankyrin_rpt"/>
</dbReference>
<reference evidence="2" key="1">
    <citation type="submission" date="2013-12" db="EMBL/GenBank/DDBJ databases">
        <authorList>
            <person name="Aslett M."/>
        </authorList>
    </citation>
    <scope>NUCLEOTIDE SEQUENCE [LARGE SCALE GENOMIC DNA]</scope>
    <source>
        <strain evidence="2">Lindley</strain>
    </source>
</reference>
<dbReference type="PROSITE" id="PS50297">
    <property type="entry name" value="ANK_REP_REGION"/>
    <property type="match status" value="1"/>
</dbReference>
<organism evidence="2 3">
    <name type="scientific">Globodera pallida</name>
    <name type="common">Potato cyst nematode worm</name>
    <name type="synonym">Heterodera pallida</name>
    <dbReference type="NCBI Taxonomy" id="36090"/>
    <lineage>
        <taxon>Eukaryota</taxon>
        <taxon>Metazoa</taxon>
        <taxon>Ecdysozoa</taxon>
        <taxon>Nematoda</taxon>
        <taxon>Chromadorea</taxon>
        <taxon>Rhabditida</taxon>
        <taxon>Tylenchina</taxon>
        <taxon>Tylenchomorpha</taxon>
        <taxon>Tylenchoidea</taxon>
        <taxon>Heteroderidae</taxon>
        <taxon>Heteroderinae</taxon>
        <taxon>Globodera</taxon>
    </lineage>
</organism>
<dbReference type="SUPFAM" id="SSF48403">
    <property type="entry name" value="Ankyrin repeat"/>
    <property type="match status" value="1"/>
</dbReference>
<name>A0A183CKU3_GLOPA</name>